<dbReference type="RefSeq" id="WP_013254385.1">
    <property type="nucleotide sequence ID" value="NC_014364.1"/>
</dbReference>
<organism evidence="3 4">
    <name type="scientific">Sediminispirochaeta smaragdinae (strain DSM 11293 / JCM 15392 / SEBR 4228)</name>
    <name type="common">Spirochaeta smaragdinae</name>
    <dbReference type="NCBI Taxonomy" id="573413"/>
    <lineage>
        <taxon>Bacteria</taxon>
        <taxon>Pseudomonadati</taxon>
        <taxon>Spirochaetota</taxon>
        <taxon>Spirochaetia</taxon>
        <taxon>Spirochaetales</taxon>
        <taxon>Spirochaetaceae</taxon>
        <taxon>Sediminispirochaeta</taxon>
    </lineage>
</organism>
<dbReference type="AlphaFoldDB" id="E1R1A1"/>
<proteinExistence type="predicted"/>
<protein>
    <recommendedName>
        <fullName evidence="5">Divergent polysaccharide deacetylase family protein</fullName>
    </recommendedName>
</protein>
<dbReference type="OrthoDB" id="9784811at2"/>
<dbReference type="InterPro" id="IPR006837">
    <property type="entry name" value="Divergent_DAC"/>
</dbReference>
<feature type="transmembrane region" description="Helical" evidence="2">
    <location>
        <begin position="15"/>
        <end position="33"/>
    </location>
</feature>
<evidence type="ECO:0000256" key="1">
    <source>
        <dbReference type="SAM" id="MobiDB-lite"/>
    </source>
</evidence>
<dbReference type="PANTHER" id="PTHR30105">
    <property type="entry name" value="UNCHARACTERIZED YIBQ-RELATED"/>
    <property type="match status" value="1"/>
</dbReference>
<evidence type="ECO:0000256" key="2">
    <source>
        <dbReference type="SAM" id="Phobius"/>
    </source>
</evidence>
<gene>
    <name evidence="3" type="ordered locus">Spirs_1795</name>
</gene>
<dbReference type="CDD" id="cd10936">
    <property type="entry name" value="CE4_DAC2"/>
    <property type="match status" value="1"/>
</dbReference>
<dbReference type="GO" id="GO:0005975">
    <property type="term" value="P:carbohydrate metabolic process"/>
    <property type="evidence" value="ECO:0007669"/>
    <property type="project" value="InterPro"/>
</dbReference>
<keyword evidence="2" id="KW-0472">Membrane</keyword>
<dbReference type="SUPFAM" id="SSF88713">
    <property type="entry name" value="Glycoside hydrolase/deacetylase"/>
    <property type="match status" value="1"/>
</dbReference>
<dbReference type="Proteomes" id="UP000002318">
    <property type="component" value="Chromosome"/>
</dbReference>
<dbReference type="PANTHER" id="PTHR30105:SF2">
    <property type="entry name" value="DIVERGENT POLYSACCHARIDE DEACETYLASE SUPERFAMILY"/>
    <property type="match status" value="1"/>
</dbReference>
<evidence type="ECO:0000313" key="3">
    <source>
        <dbReference type="EMBL" id="ADK80921.1"/>
    </source>
</evidence>
<keyword evidence="2" id="KW-1133">Transmembrane helix</keyword>
<dbReference type="EMBL" id="CP002116">
    <property type="protein sequence ID" value="ADK80921.1"/>
    <property type="molecule type" value="Genomic_DNA"/>
</dbReference>
<dbReference type="Pfam" id="PF04748">
    <property type="entry name" value="Polysacc_deac_2"/>
    <property type="match status" value="1"/>
</dbReference>
<dbReference type="Gene3D" id="3.20.20.370">
    <property type="entry name" value="Glycoside hydrolase/deacetylase"/>
    <property type="match status" value="1"/>
</dbReference>
<name>E1R1A1_SEDSS</name>
<keyword evidence="2" id="KW-0812">Transmembrane</keyword>
<feature type="compositionally biased region" description="Basic and acidic residues" evidence="1">
    <location>
        <begin position="40"/>
        <end position="51"/>
    </location>
</feature>
<sequence length="314" mass="34618">MTEKKRPPKTKPTQLYLLLGVIIVLLLAALLLFPGKTGSRKQELSEGRDDSPSQQEAPPDSETAPVAVQNPAEDLKGGKPLPGQKVPAKPSRGELAIIIDDVGYSLKELRPLLAFPGPITFAILPGVTYSKEALKEILQAGKEAILHQPMEAIGGNDPGPGAIYTWMDTAAVREQLDKNLKELRGVKGINNHMGSKVTSDPRVMEVVLEDLKEKNLMFIDSRTTAETVSRGIAQRLHIPYQERSVFLDNTQEREEILQAFQEGLQKAEKNGRAIMIGHVWCHELAEILLEVYPQALEEGFEFLSVSDLIDDTAE</sequence>
<feature type="region of interest" description="Disordered" evidence="1">
    <location>
        <begin position="39"/>
        <end position="65"/>
    </location>
</feature>
<dbReference type="InterPro" id="IPR011330">
    <property type="entry name" value="Glyco_hydro/deAcase_b/a-brl"/>
</dbReference>
<evidence type="ECO:0000313" key="4">
    <source>
        <dbReference type="Proteomes" id="UP000002318"/>
    </source>
</evidence>
<dbReference type="eggNOG" id="COG2861">
    <property type="taxonomic scope" value="Bacteria"/>
</dbReference>
<accession>E1R1A1</accession>
<evidence type="ECO:0008006" key="5">
    <source>
        <dbReference type="Google" id="ProtNLM"/>
    </source>
</evidence>
<keyword evidence="4" id="KW-1185">Reference proteome</keyword>
<reference evidence="3 4" key="1">
    <citation type="journal article" date="2010" name="Stand. Genomic Sci.">
        <title>Complete genome sequence of Spirochaeta smaragdinae type strain (SEBR 4228).</title>
        <authorList>
            <person name="Mavromatis K."/>
            <person name="Yasawong M."/>
            <person name="Chertkov O."/>
            <person name="Lapidus A."/>
            <person name="Lucas S."/>
            <person name="Nolan M."/>
            <person name="Del Rio T.G."/>
            <person name="Tice H."/>
            <person name="Cheng J.F."/>
            <person name="Pitluck S."/>
            <person name="Liolios K."/>
            <person name="Ivanova N."/>
            <person name="Tapia R."/>
            <person name="Han C."/>
            <person name="Bruce D."/>
            <person name="Goodwin L."/>
            <person name="Pati A."/>
            <person name="Chen A."/>
            <person name="Palaniappan K."/>
            <person name="Land M."/>
            <person name="Hauser L."/>
            <person name="Chang Y.J."/>
            <person name="Jeffries C.D."/>
            <person name="Detter J.C."/>
            <person name="Rohde M."/>
            <person name="Brambilla E."/>
            <person name="Spring S."/>
            <person name="Goker M."/>
            <person name="Sikorski J."/>
            <person name="Woyke T."/>
            <person name="Bristow J."/>
            <person name="Eisen J.A."/>
            <person name="Markowitz V."/>
            <person name="Hugenholtz P."/>
            <person name="Klenk H.P."/>
            <person name="Kyrpides N.C."/>
        </authorList>
    </citation>
    <scope>NUCLEOTIDE SEQUENCE [LARGE SCALE GENOMIC DNA]</scope>
    <source>
        <strain evidence="4">DSM 11293 / JCM 15392 / SEBR 4228</strain>
    </source>
</reference>
<dbReference type="HOGENOM" id="CLU_041643_5_0_12"/>
<dbReference type="KEGG" id="ssm:Spirs_1795"/>
<dbReference type="STRING" id="573413.Spirs_1795"/>